<organism evidence="10 11">
    <name type="scientific">Papaver somniferum</name>
    <name type="common">Opium poppy</name>
    <dbReference type="NCBI Taxonomy" id="3469"/>
    <lineage>
        <taxon>Eukaryota</taxon>
        <taxon>Viridiplantae</taxon>
        <taxon>Streptophyta</taxon>
        <taxon>Embryophyta</taxon>
        <taxon>Tracheophyta</taxon>
        <taxon>Spermatophyta</taxon>
        <taxon>Magnoliopsida</taxon>
        <taxon>Ranunculales</taxon>
        <taxon>Papaveraceae</taxon>
        <taxon>Papaveroideae</taxon>
        <taxon>Papaver</taxon>
    </lineage>
</organism>
<dbReference type="Gene3D" id="3.10.20.90">
    <property type="entry name" value="Phosphatidylinositol 3-kinase Catalytic Subunit, Chain A, domain 1"/>
    <property type="match status" value="1"/>
</dbReference>
<evidence type="ECO:0000256" key="6">
    <source>
        <dbReference type="ARBA" id="ARBA00022801"/>
    </source>
</evidence>
<dbReference type="GO" id="GO:0004843">
    <property type="term" value="F:cysteine-type deubiquitinase activity"/>
    <property type="evidence" value="ECO:0007669"/>
    <property type="project" value="UniProtKB-EC"/>
</dbReference>
<dbReference type="InterPro" id="IPR008974">
    <property type="entry name" value="TRAF-like"/>
</dbReference>
<feature type="domain" description="MATH" evidence="9">
    <location>
        <begin position="320"/>
        <end position="382"/>
    </location>
</feature>
<comment type="catalytic activity">
    <reaction evidence="1">
        <text>Thiol-dependent hydrolysis of ester, thioester, amide, peptide and isopeptide bonds formed by the C-terminal Gly of ubiquitin (a 76-residue protein attached to proteins as an intracellular targeting signal).</text>
        <dbReference type="EC" id="3.4.19.12"/>
    </reaction>
</comment>
<dbReference type="InterPro" id="IPR029346">
    <property type="entry name" value="USP_C"/>
</dbReference>
<keyword evidence="4" id="KW-0645">Protease</keyword>
<evidence type="ECO:0000256" key="1">
    <source>
        <dbReference type="ARBA" id="ARBA00000707"/>
    </source>
</evidence>
<dbReference type="AlphaFoldDB" id="A0A4Y7K4C5"/>
<dbReference type="GO" id="GO:0006508">
    <property type="term" value="P:proteolysis"/>
    <property type="evidence" value="ECO:0007669"/>
    <property type="project" value="UniProtKB-KW"/>
</dbReference>
<protein>
    <recommendedName>
        <fullName evidence="3">ubiquitinyl hydrolase 1</fullName>
        <ecNumber evidence="3">3.4.19.12</ecNumber>
    </recommendedName>
</protein>
<dbReference type="InterPro" id="IPR050804">
    <property type="entry name" value="MCC"/>
</dbReference>
<accession>A0A4Y7K4C5</accession>
<dbReference type="PROSITE" id="PS50144">
    <property type="entry name" value="MATH"/>
    <property type="match status" value="1"/>
</dbReference>
<dbReference type="Pfam" id="PF12436">
    <property type="entry name" value="USP7_ICP0_bdg"/>
    <property type="match status" value="1"/>
</dbReference>
<evidence type="ECO:0000313" key="11">
    <source>
        <dbReference type="Proteomes" id="UP000316621"/>
    </source>
</evidence>
<dbReference type="STRING" id="3469.A0A4Y7K4C5"/>
<dbReference type="InterPro" id="IPR024729">
    <property type="entry name" value="USP7_ICP0-binding_dom"/>
</dbReference>
<evidence type="ECO:0000259" key="9">
    <source>
        <dbReference type="PROSITE" id="PS50144"/>
    </source>
</evidence>
<keyword evidence="5" id="KW-0833">Ubl conjugation pathway</keyword>
<dbReference type="OMA" id="CEWRAMI"/>
<dbReference type="EC" id="3.4.19.12" evidence="3"/>
<gene>
    <name evidence="10" type="ORF">C5167_011457</name>
</gene>
<keyword evidence="6" id="KW-0378">Hydrolase</keyword>
<dbReference type="Pfam" id="PF22486">
    <property type="entry name" value="MATH_2"/>
    <property type="match status" value="1"/>
</dbReference>
<proteinExistence type="inferred from homology"/>
<dbReference type="Gramene" id="RZC67767">
    <property type="protein sequence ID" value="RZC67767"/>
    <property type="gene ID" value="C5167_011457"/>
</dbReference>
<sequence length="382" mass="44713">MSREWEKKQIFYPAKQVVRFRSLDKHEEDAFTLELSNTMKCHEVERRVADQLGLNYPTEIGMTRIRLTSHSYHSDHPKYEPERCGDTSLLDMLGHKFKRFDILYYQVLDTPVKQWALTMNIPFYHAAKDEVQLSRPNAELGLLLVRSNSIQKVLEGEKYIGPRDIMIQVNHVNKEAFKRKMKKVYPYNGCNSGHPFLLVIHEEETLADIKLRLHEKFQVPDDEFFKWKSARGKYFQDSDMLFHHFERVDDWLNKGSSHFPSLCLEHSSNSWKRTSASNQQQEDELMVVHSRYVPGPKLIEVRQAEIVNPAKSLPIKDSSSTRFVWTIKNFSKLDALEYYSDVFSVSCCEWRAMIFPKGNIVDHLSVYLNTADLTSSVYAEFS</sequence>
<dbReference type="InterPro" id="IPR002083">
    <property type="entry name" value="MATH/TRAF_dom"/>
</dbReference>
<keyword evidence="7" id="KW-0788">Thiol protease</keyword>
<dbReference type="EMBL" id="CM010720">
    <property type="protein sequence ID" value="RZC67767.1"/>
    <property type="molecule type" value="Genomic_DNA"/>
</dbReference>
<evidence type="ECO:0000256" key="4">
    <source>
        <dbReference type="ARBA" id="ARBA00022670"/>
    </source>
</evidence>
<dbReference type="Proteomes" id="UP000316621">
    <property type="component" value="Chromosome 6"/>
</dbReference>
<name>A0A4Y7K4C5_PAPSO</name>
<evidence type="ECO:0000256" key="3">
    <source>
        <dbReference type="ARBA" id="ARBA00012759"/>
    </source>
</evidence>
<keyword evidence="11" id="KW-1185">Reference proteome</keyword>
<dbReference type="PANTHER" id="PTHR46236:SF35">
    <property type="entry name" value="MATH DOMAIN-CONTAINING PROTEIN"/>
    <property type="match status" value="1"/>
</dbReference>
<evidence type="ECO:0000313" key="10">
    <source>
        <dbReference type="EMBL" id="RZC67767.1"/>
    </source>
</evidence>
<dbReference type="SUPFAM" id="SSF49599">
    <property type="entry name" value="TRAF domain-like"/>
    <property type="match status" value="1"/>
</dbReference>
<evidence type="ECO:0000256" key="7">
    <source>
        <dbReference type="ARBA" id="ARBA00022807"/>
    </source>
</evidence>
<dbReference type="PANTHER" id="PTHR46236">
    <property type="entry name" value="TRAF-LIKE SUPERFAMILY PROTEIN"/>
    <property type="match status" value="1"/>
</dbReference>
<dbReference type="Gene3D" id="2.60.210.10">
    <property type="entry name" value="Apoptosis, Tumor Necrosis Factor Receptor Associated Protein 2, Chain A"/>
    <property type="match status" value="1"/>
</dbReference>
<comment type="similarity">
    <text evidence="2">Belongs to the peptidase C19 family.</text>
</comment>
<dbReference type="Pfam" id="PF14533">
    <property type="entry name" value="USP7_C2"/>
    <property type="match status" value="1"/>
</dbReference>
<evidence type="ECO:0000256" key="2">
    <source>
        <dbReference type="ARBA" id="ARBA00009085"/>
    </source>
</evidence>
<evidence type="ECO:0000256" key="5">
    <source>
        <dbReference type="ARBA" id="ARBA00022786"/>
    </source>
</evidence>
<reference evidence="10 11" key="1">
    <citation type="journal article" date="2018" name="Science">
        <title>The opium poppy genome and morphinan production.</title>
        <authorList>
            <person name="Guo L."/>
            <person name="Winzer T."/>
            <person name="Yang X."/>
            <person name="Li Y."/>
            <person name="Ning Z."/>
            <person name="He Z."/>
            <person name="Teodor R."/>
            <person name="Lu Y."/>
            <person name="Bowser T.A."/>
            <person name="Graham I.A."/>
            <person name="Ye K."/>
        </authorList>
    </citation>
    <scope>NUCLEOTIDE SEQUENCE [LARGE SCALE GENOMIC DNA]</scope>
    <source>
        <strain evidence="11">cv. HN1</strain>
        <tissue evidence="10">Leaves</tissue>
    </source>
</reference>
<evidence type="ECO:0000256" key="8">
    <source>
        <dbReference type="ARBA" id="ARBA00023054"/>
    </source>
</evidence>
<keyword evidence="8" id="KW-0175">Coiled coil</keyword>
<dbReference type="CDD" id="cd00121">
    <property type="entry name" value="MATH"/>
    <property type="match status" value="1"/>
</dbReference>